<evidence type="ECO:0000259" key="1">
    <source>
        <dbReference type="PROSITE" id="PS51708"/>
    </source>
</evidence>
<dbReference type="Proteomes" id="UP000007073">
    <property type="component" value="Chromosome"/>
</dbReference>
<dbReference type="KEGG" id="gme:Gmet_0879"/>
<dbReference type="Pfam" id="PF05235">
    <property type="entry name" value="CHAD"/>
    <property type="match status" value="1"/>
</dbReference>
<name>Q39XA3_GEOMG</name>
<dbReference type="HOGENOM" id="CLU_939292_0_0_7"/>
<dbReference type="AlphaFoldDB" id="Q39XA3"/>
<keyword evidence="3" id="KW-1185">Reference proteome</keyword>
<sequence length="296" mass="32745">MTITDETPLWVAAPALLAARTDDFFGRWRRALKTLDSEDIHDLRVSSRRLREGCVLFSPLYPDGLARVIRRVRKVTRLLGPLRNADEAVFFFRELSVALPEPCRESLGVLMGRQEALRNVEHRRLAKGLESLGAGKTNSAFVRAMARPAVFPQPPVAVDPFTPIGSFAAAALDGSLADLLPLVPSARDEEAAAAQHALRIAVKHYRYRVEILSFLMAAEGYGDIHATIKAYQDCLGTMHDLDVFVDMVRHGGLPPEVECVILNAIAERRGKSFARFGELLGGHPFELIGEEVRRAL</sequence>
<dbReference type="PANTHER" id="PTHR39339:SF1">
    <property type="entry name" value="CHAD DOMAIN-CONTAINING PROTEIN"/>
    <property type="match status" value="1"/>
</dbReference>
<dbReference type="EMBL" id="CP000148">
    <property type="protein sequence ID" value="ABB31121.2"/>
    <property type="molecule type" value="Genomic_DNA"/>
</dbReference>
<gene>
    <name evidence="2" type="ordered locus">Gmet_0879</name>
</gene>
<dbReference type="SMART" id="SM00880">
    <property type="entry name" value="CHAD"/>
    <property type="match status" value="1"/>
</dbReference>
<dbReference type="InterPro" id="IPR007899">
    <property type="entry name" value="CHAD_dom"/>
</dbReference>
<dbReference type="RefSeq" id="WP_011365737.1">
    <property type="nucleotide sequence ID" value="NC_007517.1"/>
</dbReference>
<dbReference type="InterPro" id="IPR038186">
    <property type="entry name" value="CHAD_dom_sf"/>
</dbReference>
<protein>
    <submittedName>
        <fullName evidence="2">CHAD domain protein</fullName>
    </submittedName>
</protein>
<proteinExistence type="predicted"/>
<reference evidence="2 3" key="1">
    <citation type="submission" date="2005-10" db="EMBL/GenBank/DDBJ databases">
        <title>Complete sequence of Geobacter metallireducens GS-15.</title>
        <authorList>
            <consortium name="US DOE Joint Genome Institute"/>
            <person name="Copeland A."/>
            <person name="Lucas S."/>
            <person name="Lapidus A."/>
            <person name="Barry K."/>
            <person name="Detter J.C."/>
            <person name="Glavina T."/>
            <person name="Hammon N."/>
            <person name="Israni S."/>
            <person name="Pitluck S."/>
            <person name="Di Bartolo G."/>
            <person name="Chain P."/>
            <person name="Schmutz J."/>
            <person name="Larimer F."/>
            <person name="Land M."/>
            <person name="Kyrpides N."/>
            <person name="Ivanova N."/>
            <person name="Richardson P."/>
        </authorList>
    </citation>
    <scope>NUCLEOTIDE SEQUENCE [LARGE SCALE GENOMIC DNA]</scope>
    <source>
        <strain evidence="3">ATCC 53774 / DSM 7210 / GS-15</strain>
    </source>
</reference>
<reference evidence="2 3" key="2">
    <citation type="journal article" date="2009" name="BMC Microbiol.">
        <title>The genome sequence of Geobacter metallireducens: features of metabolism, physiology and regulation common and dissimilar to Geobacter sulfurreducens.</title>
        <authorList>
            <person name="Aklujkar M."/>
            <person name="Krushkal J."/>
            <person name="DiBartolo G."/>
            <person name="Lapidus A."/>
            <person name="Land M.L."/>
            <person name="Lovley D.R."/>
        </authorList>
    </citation>
    <scope>NUCLEOTIDE SEQUENCE [LARGE SCALE GENOMIC DNA]</scope>
    <source>
        <strain evidence="3">ATCC 53774 / DSM 7210 / GS-15</strain>
    </source>
</reference>
<dbReference type="STRING" id="269799.Gmet_0879"/>
<feature type="domain" description="CHAD" evidence="1">
    <location>
        <begin position="6"/>
        <end position="293"/>
    </location>
</feature>
<evidence type="ECO:0000313" key="2">
    <source>
        <dbReference type="EMBL" id="ABB31121.2"/>
    </source>
</evidence>
<dbReference type="PANTHER" id="PTHR39339">
    <property type="entry name" value="SLR1444 PROTEIN"/>
    <property type="match status" value="1"/>
</dbReference>
<dbReference type="Gene3D" id="1.40.20.10">
    <property type="entry name" value="CHAD domain"/>
    <property type="match status" value="1"/>
</dbReference>
<accession>Q39XA3</accession>
<dbReference type="PROSITE" id="PS51708">
    <property type="entry name" value="CHAD"/>
    <property type="match status" value="1"/>
</dbReference>
<dbReference type="eggNOG" id="COG5607">
    <property type="taxonomic scope" value="Bacteria"/>
</dbReference>
<evidence type="ECO:0000313" key="3">
    <source>
        <dbReference type="Proteomes" id="UP000007073"/>
    </source>
</evidence>
<organism evidence="2 3">
    <name type="scientific">Geobacter metallireducens (strain ATCC 53774 / DSM 7210 / GS-15)</name>
    <dbReference type="NCBI Taxonomy" id="269799"/>
    <lineage>
        <taxon>Bacteria</taxon>
        <taxon>Pseudomonadati</taxon>
        <taxon>Thermodesulfobacteriota</taxon>
        <taxon>Desulfuromonadia</taxon>
        <taxon>Geobacterales</taxon>
        <taxon>Geobacteraceae</taxon>
        <taxon>Geobacter</taxon>
    </lineage>
</organism>